<keyword evidence="1" id="KW-0863">Zinc-finger</keyword>
<feature type="region of interest" description="Disordered" evidence="2">
    <location>
        <begin position="1404"/>
        <end position="1423"/>
    </location>
</feature>
<proteinExistence type="predicted"/>
<feature type="compositionally biased region" description="Polar residues" evidence="2">
    <location>
        <begin position="876"/>
        <end position="901"/>
    </location>
</feature>
<dbReference type="InterPro" id="IPR012934">
    <property type="entry name" value="Znf_AD"/>
</dbReference>
<evidence type="ECO:0000256" key="2">
    <source>
        <dbReference type="SAM" id="MobiDB-lite"/>
    </source>
</evidence>
<reference evidence="4 5" key="1">
    <citation type="submission" date="2022-05" db="EMBL/GenBank/DDBJ databases">
        <authorList>
            <consortium name="Genoscope - CEA"/>
            <person name="William W."/>
        </authorList>
    </citation>
    <scope>NUCLEOTIDE SEQUENCE [LARGE SCALE GENOMIC DNA]</scope>
</reference>
<sequence length="1458" mass="161772">MEEIKQKDSEKKKRGRPSYRTLPFLCRVCEGNVFPENKAYYSTYYSLVSANAKKLNIFARIKGLFGVLEEHETDGSYIVCKMCFRKMERYEATFKELTSIRDIYQSNVARWKNQRLIRNEARSQRTKPCTSDHELPGVSIDEGRSRFSPCTDGEKTSLDSSIKPNNETSLDETSATGNRAKNPLQSQMTNGRGSCFQTAEANATLHRKKRGRPQTNSSPLCRVCASKVLSIRGYYCGYYNLFSAKSMEQNLFSRITGLFGDGDDDKSLGPHFVCKKCLRKVERYEACFKELISLREAYQKNLARWRNRVQSSQKSPPSPVSSPGESDSPTSTVKLSVSERSTVSTEQAAYFLENENMKQSIDSAKAQKRRSDMASASSSTDQTKKETAPASPAMSHSPAGENHVTTAINSNTQNSATAFPISVKCSLESANLRPKALVFPSGIAFDYENFPKIVSISWPVITDLSGNKVIVRDGPTRESVSSNDAVVPSSCLSIRNGASSFSWGKPENKPCAPFINSPVGSSYNNTKVQNDNSDGFPTNTSSPLRIPTLAQPCECSIHTQGMCNGPRLQHVEISARMLLSENSANCNNNDDATVPVMKNQSYRSESNSNHEALCLPHYVTGSLSQTREKEPVFGQVLVSPDSKHPGSNPAIIRKILPVKQPLRVKPLHVSFCLPSDPKPAVVGGLPTSTTDQEVKEIPCSINRSDKQTSNTEAPRNNEMQESIEESELTMKDPCESLKCKRAMDDVTVENMDGPSEVINAKTLKPSDESFVLYSPSEDEDEFVQQCTENEHPPTGSSVHSATIPQQNVGFSNKQENVRDLISRIRCIKSKLHRAECEQRKKQMLKNILVLQKRVKALTKGMRKGKVDPVKVDEQTGDSANNDKSISSQESPEVSCVQSNSNGTIVETEVGPVVSDETETINEERETAKSELPFLPDRHQQNPKVATQKNCLNGDELIIPLVDIQLNTSNEAGTKEPQDMGELRPSAFYSADNAENKEFGGSNLGKDDDSDVTRKEFIVTLPSGTRLASSSETLRKRSFPSSNFDEYSFQGSECVVAFKKTKMLSPSGNEAPEVFCSVQDVLHLSNEGNRKSAYSCWGHNFKYDSRGVTQSAALESLVLNDVSELKDCSRHFDKDSSQREIFNLALKKEGDSYASALCKLKDKCVEKEDSAGFLAENLAPIEDDENLTKQRTRNVCEDDELGETSNLSLGSEILSYNVQIVTQDAENGTSLTVTRTNATPNKITDEESVTIASHHPHRETRLVPSHSKDTQIFREEENTFPDYSVQGQENPNAINIDEVGPPRLVLVDRLLDEGVAGKVDEFHESVEQGSHAGAAVEISNVFGSMNNRIEEIVREEEQTRLTGHKPFSEETQGISSAFGRASPLVRDNNDKELFSFSLQRVVKEEETQELTSPSVHNSTESSEEIDLMQSIQIRRARILNLTEKRDRLLNLAGLRTNRL</sequence>
<dbReference type="EMBL" id="CALNXI010001683">
    <property type="protein sequence ID" value="CAH3174898.1"/>
    <property type="molecule type" value="Genomic_DNA"/>
</dbReference>
<feature type="binding site" evidence="1">
    <location>
        <position position="277"/>
    </location>
    <ligand>
        <name>Zn(2+)</name>
        <dbReference type="ChEBI" id="CHEBI:29105"/>
    </ligand>
</feature>
<keyword evidence="5" id="KW-1185">Reference proteome</keyword>
<feature type="compositionally biased region" description="Polar residues" evidence="2">
    <location>
        <begin position="330"/>
        <end position="340"/>
    </location>
</feature>
<feature type="compositionally biased region" description="Polar residues" evidence="2">
    <location>
        <begin position="707"/>
        <end position="720"/>
    </location>
</feature>
<name>A0ABN8RAQ9_9CNID</name>
<dbReference type="PROSITE" id="PS51915">
    <property type="entry name" value="ZAD"/>
    <property type="match status" value="1"/>
</dbReference>
<feature type="region of interest" description="Disordered" evidence="2">
    <location>
        <begin position="361"/>
        <end position="405"/>
    </location>
</feature>
<feature type="region of interest" description="Disordered" evidence="2">
    <location>
        <begin position="121"/>
        <end position="192"/>
    </location>
</feature>
<dbReference type="SMART" id="SM00868">
    <property type="entry name" value="zf-AD"/>
    <property type="match status" value="2"/>
</dbReference>
<feature type="region of interest" description="Disordered" evidence="2">
    <location>
        <begin position="861"/>
        <end position="901"/>
    </location>
</feature>
<accession>A0ABN8RAQ9</accession>
<feature type="region of interest" description="Disordered" evidence="2">
    <location>
        <begin position="699"/>
        <end position="728"/>
    </location>
</feature>
<feature type="compositionally biased region" description="Low complexity" evidence="2">
    <location>
        <begin position="311"/>
        <end position="329"/>
    </location>
</feature>
<feature type="binding site" evidence="1">
    <location>
        <position position="274"/>
    </location>
    <ligand>
        <name>Zn(2+)</name>
        <dbReference type="ChEBI" id="CHEBI:29105"/>
    </ligand>
</feature>
<protein>
    <recommendedName>
        <fullName evidence="3">ZAD domain-containing protein</fullName>
    </recommendedName>
</protein>
<evidence type="ECO:0000259" key="3">
    <source>
        <dbReference type="PROSITE" id="PS51915"/>
    </source>
</evidence>
<keyword evidence="1" id="KW-0862">Zinc</keyword>
<feature type="compositionally biased region" description="Low complexity" evidence="2">
    <location>
        <begin position="388"/>
        <end position="399"/>
    </location>
</feature>
<evidence type="ECO:0000256" key="1">
    <source>
        <dbReference type="PROSITE-ProRule" id="PRU01263"/>
    </source>
</evidence>
<feature type="compositionally biased region" description="Polar residues" evidence="2">
    <location>
        <begin position="1408"/>
        <end position="1419"/>
    </location>
</feature>
<comment type="caution">
    <text evidence="4">The sequence shown here is derived from an EMBL/GenBank/DDBJ whole genome shotgun (WGS) entry which is preliminary data.</text>
</comment>
<organism evidence="4 5">
    <name type="scientific">Porites evermanni</name>
    <dbReference type="NCBI Taxonomy" id="104178"/>
    <lineage>
        <taxon>Eukaryota</taxon>
        <taxon>Metazoa</taxon>
        <taxon>Cnidaria</taxon>
        <taxon>Anthozoa</taxon>
        <taxon>Hexacorallia</taxon>
        <taxon>Scleractinia</taxon>
        <taxon>Fungiina</taxon>
        <taxon>Poritidae</taxon>
        <taxon>Porites</taxon>
    </lineage>
</organism>
<keyword evidence="1" id="KW-0479">Metal-binding</keyword>
<gene>
    <name evidence="4" type="ORF">PEVE_00009784</name>
</gene>
<feature type="region of interest" description="Disordered" evidence="2">
    <location>
        <begin position="307"/>
        <end position="340"/>
    </location>
</feature>
<feature type="compositionally biased region" description="Basic and acidic residues" evidence="2">
    <location>
        <begin position="130"/>
        <end position="145"/>
    </location>
</feature>
<feature type="domain" description="ZAD" evidence="3">
    <location>
        <begin position="219"/>
        <end position="301"/>
    </location>
</feature>
<feature type="compositionally biased region" description="Polar residues" evidence="2">
    <location>
        <begin position="158"/>
        <end position="192"/>
    </location>
</feature>
<feature type="compositionally biased region" description="Basic and acidic residues" evidence="2">
    <location>
        <begin position="864"/>
        <end position="873"/>
    </location>
</feature>
<evidence type="ECO:0000313" key="5">
    <source>
        <dbReference type="Proteomes" id="UP001159427"/>
    </source>
</evidence>
<feature type="binding site" evidence="1">
    <location>
        <position position="224"/>
    </location>
    <ligand>
        <name>Zn(2+)</name>
        <dbReference type="ChEBI" id="CHEBI:29105"/>
    </ligand>
</feature>
<evidence type="ECO:0000313" key="4">
    <source>
        <dbReference type="EMBL" id="CAH3174898.1"/>
    </source>
</evidence>
<feature type="binding site" evidence="1">
    <location>
        <position position="221"/>
    </location>
    <ligand>
        <name>Zn(2+)</name>
        <dbReference type="ChEBI" id="CHEBI:29105"/>
    </ligand>
</feature>
<dbReference type="Proteomes" id="UP001159427">
    <property type="component" value="Unassembled WGS sequence"/>
</dbReference>